<name>U3GT89_9CORY</name>
<dbReference type="CDD" id="cd00085">
    <property type="entry name" value="HNHc"/>
    <property type="match status" value="1"/>
</dbReference>
<dbReference type="RefSeq" id="WP_020975803.1">
    <property type="nucleotide sequence ID" value="NC_022198.1"/>
</dbReference>
<dbReference type="eggNOG" id="ENOG5031VTF">
    <property type="taxonomic scope" value="Bacteria"/>
</dbReference>
<dbReference type="GO" id="GO:0004519">
    <property type="term" value="F:endonuclease activity"/>
    <property type="evidence" value="ECO:0007669"/>
    <property type="project" value="InterPro"/>
</dbReference>
<dbReference type="InterPro" id="IPR002711">
    <property type="entry name" value="HNH"/>
</dbReference>
<dbReference type="GeneID" id="78249347"/>
<proteinExistence type="predicted"/>
<protein>
    <recommendedName>
        <fullName evidence="1">HNH nuclease domain-containing protein</fullName>
    </recommendedName>
</protein>
<dbReference type="OrthoDB" id="5124189at2"/>
<dbReference type="EMBL" id="CP006365">
    <property type="protein sequence ID" value="AGU14660.1"/>
    <property type="molecule type" value="Genomic_DNA"/>
</dbReference>
<reference evidence="2 3" key="1">
    <citation type="journal article" date="2013" name="Genome Announc.">
        <title>Whole-Genome Sequence of the Clinical Strain Corynebacterium argentoratense DSM 44202, Isolated from a Human Throat Specimen.</title>
        <authorList>
            <person name="Bomholt C."/>
            <person name="Glaub A."/>
            <person name="Gravermann K."/>
            <person name="Albersmeier A."/>
            <person name="Brinkrolf K."/>
            <person name="Ruckert C."/>
            <person name="Tauch A."/>
        </authorList>
    </citation>
    <scope>NUCLEOTIDE SEQUENCE [LARGE SCALE GENOMIC DNA]</scope>
    <source>
        <strain evidence="2">DSM 44202</strain>
    </source>
</reference>
<keyword evidence="3" id="KW-1185">Reference proteome</keyword>
<dbReference type="Pfam" id="PF01844">
    <property type="entry name" value="HNH"/>
    <property type="match status" value="1"/>
</dbReference>
<dbReference type="PATRIC" id="fig|1348662.3.peg.495"/>
<sequence length="92" mass="10125">MPRDVAEAVHARAGGVCEVLIPWAGCTGRAEHIHHRQLRSQGGAHDLDNCLAICRLCHAFIHAYPARSYEYGWLVRSVDNPADVVVVVAPRD</sequence>
<gene>
    <name evidence="2" type="ORF">CARG_02495</name>
</gene>
<dbReference type="Gene3D" id="1.10.30.50">
    <property type="match status" value="1"/>
</dbReference>
<dbReference type="InterPro" id="IPR003615">
    <property type="entry name" value="HNH_nuc"/>
</dbReference>
<feature type="domain" description="HNH nuclease" evidence="1">
    <location>
        <begin position="4"/>
        <end position="59"/>
    </location>
</feature>
<accession>U3GT89</accession>
<dbReference type="Proteomes" id="UP000016943">
    <property type="component" value="Chromosome"/>
</dbReference>
<evidence type="ECO:0000313" key="2">
    <source>
        <dbReference type="EMBL" id="AGU14660.1"/>
    </source>
</evidence>
<dbReference type="STRING" id="1348662.CARG_02495"/>
<dbReference type="GO" id="GO:0003676">
    <property type="term" value="F:nucleic acid binding"/>
    <property type="evidence" value="ECO:0007669"/>
    <property type="project" value="InterPro"/>
</dbReference>
<dbReference type="GO" id="GO:0008270">
    <property type="term" value="F:zinc ion binding"/>
    <property type="evidence" value="ECO:0007669"/>
    <property type="project" value="InterPro"/>
</dbReference>
<evidence type="ECO:0000259" key="1">
    <source>
        <dbReference type="SMART" id="SM00507"/>
    </source>
</evidence>
<dbReference type="AlphaFoldDB" id="U3GT89"/>
<dbReference type="KEGG" id="caz:CARG_02495"/>
<dbReference type="SMART" id="SM00507">
    <property type="entry name" value="HNHc"/>
    <property type="match status" value="1"/>
</dbReference>
<dbReference type="HOGENOM" id="CLU_163859_0_0_11"/>
<evidence type="ECO:0000313" key="3">
    <source>
        <dbReference type="Proteomes" id="UP000016943"/>
    </source>
</evidence>
<organism evidence="2 3">
    <name type="scientific">Corynebacterium argentoratense DSM 44202</name>
    <dbReference type="NCBI Taxonomy" id="1348662"/>
    <lineage>
        <taxon>Bacteria</taxon>
        <taxon>Bacillati</taxon>
        <taxon>Actinomycetota</taxon>
        <taxon>Actinomycetes</taxon>
        <taxon>Mycobacteriales</taxon>
        <taxon>Corynebacteriaceae</taxon>
        <taxon>Corynebacterium</taxon>
    </lineage>
</organism>